<gene>
    <name evidence="4" type="ORF">CYY_006432</name>
</gene>
<dbReference type="SUPFAM" id="SSF47473">
    <property type="entry name" value="EF-hand"/>
    <property type="match status" value="1"/>
</dbReference>
<reference evidence="4" key="1">
    <citation type="submission" date="2020-01" db="EMBL/GenBank/DDBJ databases">
        <title>Development of genomics and gene disruption for Polysphondylium violaceum indicates a role for the polyketide synthase stlB in stalk morphogenesis.</title>
        <authorList>
            <person name="Narita B."/>
            <person name="Kawabe Y."/>
            <person name="Kin K."/>
            <person name="Saito T."/>
            <person name="Gibbs R."/>
            <person name="Kuspa A."/>
            <person name="Muzny D."/>
            <person name="Queller D."/>
            <person name="Richards S."/>
            <person name="Strassman J."/>
            <person name="Sucgang R."/>
            <person name="Worley K."/>
            <person name="Schaap P."/>
        </authorList>
    </citation>
    <scope>NUCLEOTIDE SEQUENCE</scope>
    <source>
        <strain evidence="4">QSvi11</strain>
    </source>
</reference>
<sequence>MGKLRDSIKFLDTCDFSGDKAIDKQELSRILREKKCENVDVVVEYIFKLCDKNGDNKLNASEIQKNVGRLKQYTSTEDIAKKCAILLAKADTDGDQKLSEKELEKYLSEHGEDFPSLEAFVILDEFDTNKNGYLEMGELRQYVKGKVEQ</sequence>
<dbReference type="GO" id="GO:0005509">
    <property type="term" value="F:calcium ion binding"/>
    <property type="evidence" value="ECO:0007669"/>
    <property type="project" value="InterPro"/>
</dbReference>
<evidence type="ECO:0000313" key="5">
    <source>
        <dbReference type="Proteomes" id="UP000695562"/>
    </source>
</evidence>
<feature type="domain" description="EF-hand" evidence="3">
    <location>
        <begin position="114"/>
        <end position="149"/>
    </location>
</feature>
<dbReference type="Pfam" id="PF13202">
    <property type="entry name" value="EF-hand_5"/>
    <property type="match status" value="1"/>
</dbReference>
<organism evidence="4 5">
    <name type="scientific">Polysphondylium violaceum</name>
    <dbReference type="NCBI Taxonomy" id="133409"/>
    <lineage>
        <taxon>Eukaryota</taxon>
        <taxon>Amoebozoa</taxon>
        <taxon>Evosea</taxon>
        <taxon>Eumycetozoa</taxon>
        <taxon>Dictyostelia</taxon>
        <taxon>Dictyosteliales</taxon>
        <taxon>Dictyosteliaceae</taxon>
        <taxon>Polysphondylium</taxon>
    </lineage>
</organism>
<keyword evidence="5" id="KW-1185">Reference proteome</keyword>
<dbReference type="PANTHER" id="PTHR10827">
    <property type="entry name" value="RETICULOCALBIN"/>
    <property type="match status" value="1"/>
</dbReference>
<dbReference type="Pfam" id="PF13499">
    <property type="entry name" value="EF-hand_7"/>
    <property type="match status" value="1"/>
</dbReference>
<accession>A0A8J4URI2</accession>
<feature type="domain" description="EF-hand" evidence="3">
    <location>
        <begin position="38"/>
        <end position="73"/>
    </location>
</feature>
<proteinExistence type="predicted"/>
<dbReference type="EMBL" id="AJWJ01000296">
    <property type="protein sequence ID" value="KAF2072256.1"/>
    <property type="molecule type" value="Genomic_DNA"/>
</dbReference>
<dbReference type="Proteomes" id="UP000695562">
    <property type="component" value="Unassembled WGS sequence"/>
</dbReference>
<dbReference type="InterPro" id="IPR011992">
    <property type="entry name" value="EF-hand-dom_pair"/>
</dbReference>
<evidence type="ECO:0000256" key="1">
    <source>
        <dbReference type="ARBA" id="ARBA00022723"/>
    </source>
</evidence>
<dbReference type="InterPro" id="IPR018247">
    <property type="entry name" value="EF_Hand_1_Ca_BS"/>
</dbReference>
<dbReference type="Gene3D" id="1.10.238.10">
    <property type="entry name" value="EF-hand"/>
    <property type="match status" value="2"/>
</dbReference>
<dbReference type="PANTHER" id="PTHR10827:SF85">
    <property type="entry name" value="CALCIUM-BINDING PROTEIN"/>
    <property type="match status" value="1"/>
</dbReference>
<feature type="domain" description="EF-hand" evidence="3">
    <location>
        <begin position="78"/>
        <end position="113"/>
    </location>
</feature>
<name>A0A8J4URI2_9MYCE</name>
<dbReference type="SMART" id="SM00054">
    <property type="entry name" value="EFh"/>
    <property type="match status" value="4"/>
</dbReference>
<dbReference type="AlphaFoldDB" id="A0A8J4URI2"/>
<dbReference type="PROSITE" id="PS50222">
    <property type="entry name" value="EF_HAND_2"/>
    <property type="match status" value="3"/>
</dbReference>
<keyword evidence="1" id="KW-0479">Metal-binding</keyword>
<dbReference type="PROSITE" id="PS00018">
    <property type="entry name" value="EF_HAND_1"/>
    <property type="match status" value="4"/>
</dbReference>
<evidence type="ECO:0000313" key="4">
    <source>
        <dbReference type="EMBL" id="KAF2072256.1"/>
    </source>
</evidence>
<evidence type="ECO:0000259" key="3">
    <source>
        <dbReference type="PROSITE" id="PS50222"/>
    </source>
</evidence>
<protein>
    <recommendedName>
        <fullName evidence="3">EF-hand domain-containing protein</fullName>
    </recommendedName>
</protein>
<evidence type="ECO:0000256" key="2">
    <source>
        <dbReference type="ARBA" id="ARBA00022837"/>
    </source>
</evidence>
<dbReference type="InterPro" id="IPR002048">
    <property type="entry name" value="EF_hand_dom"/>
</dbReference>
<keyword evidence="2" id="KW-0106">Calcium</keyword>
<comment type="caution">
    <text evidence="4">The sequence shown here is derived from an EMBL/GenBank/DDBJ whole genome shotgun (WGS) entry which is preliminary data.</text>
</comment>